<comment type="subcellular location">
    <subcellularLocation>
        <location evidence="8">Cell inner membrane</location>
        <topology evidence="8">Multi-pass membrane protein</topology>
    </subcellularLocation>
    <subcellularLocation>
        <location evidence="2">Membrane</location>
        <topology evidence="2">Multi-pass membrane protein</topology>
    </subcellularLocation>
</comment>
<reference evidence="9 10" key="1">
    <citation type="journal article" date="2017" name="Nat. Commun.">
        <title>In situ click chemistry generation of cyclooxygenase-2 inhibitors.</title>
        <authorList>
            <person name="Bhardwaj A."/>
            <person name="Kaur J."/>
            <person name="Wuest M."/>
            <person name="Wuest F."/>
        </authorList>
    </citation>
    <scope>NUCLEOTIDE SEQUENCE [LARGE SCALE GENOMIC DNA]</scope>
    <source>
        <strain evidence="9">S2_018_000_R2_106</strain>
    </source>
</reference>
<dbReference type="InterPro" id="IPR030802">
    <property type="entry name" value="Permease_MalE"/>
</dbReference>
<evidence type="ECO:0000256" key="4">
    <source>
        <dbReference type="ARBA" id="ARBA00022448"/>
    </source>
</evidence>
<dbReference type="GO" id="GO:0005548">
    <property type="term" value="F:phospholipid transporter activity"/>
    <property type="evidence" value="ECO:0007669"/>
    <property type="project" value="TreeGrafter"/>
</dbReference>
<accession>A0A6N4RD18</accession>
<evidence type="ECO:0000256" key="6">
    <source>
        <dbReference type="ARBA" id="ARBA00022989"/>
    </source>
</evidence>
<feature type="transmembrane region" description="Helical" evidence="8">
    <location>
        <begin position="99"/>
        <end position="118"/>
    </location>
</feature>
<keyword evidence="5 8" id="KW-0812">Transmembrane</keyword>
<keyword evidence="7 8" id="KW-0472">Membrane</keyword>
<gene>
    <name evidence="9" type="ORF">DI628_06150</name>
</gene>
<evidence type="ECO:0000256" key="2">
    <source>
        <dbReference type="ARBA" id="ARBA00004141"/>
    </source>
</evidence>
<dbReference type="GO" id="GO:0043190">
    <property type="term" value="C:ATP-binding cassette (ABC) transporter complex"/>
    <property type="evidence" value="ECO:0007669"/>
    <property type="project" value="InterPro"/>
</dbReference>
<evidence type="ECO:0000256" key="8">
    <source>
        <dbReference type="RuleBase" id="RU362044"/>
    </source>
</evidence>
<dbReference type="PANTHER" id="PTHR30188:SF4">
    <property type="entry name" value="PROTEIN TRIGALACTOSYLDIACYLGLYCEROL 1, CHLOROPLASTIC"/>
    <property type="match status" value="1"/>
</dbReference>
<sequence>MTPLTNALHQMGAVALFTAEIFRQMIVGERSRQFARQCVFVGIESLPIVLLTAFFTGAVLALQSYNGLNAGLNGGGYALATSQLGNLVSTSMLRELGPVLASLMLASRVGAAMAAELGTMRVTEQIDALFTLATNPVRYLVVPRVMACLFMLPLLVVLGNVMGIVGGFLVSTQTIGIPGANYWDSAMLGVNATSLSMALIKAASFGFIVGLLSTYHGFNARGGAEGVGKATTSGVVYASVTVLISDYFITAFMS</sequence>
<evidence type="ECO:0000256" key="3">
    <source>
        <dbReference type="ARBA" id="ARBA00007556"/>
    </source>
</evidence>
<feature type="transmembrane region" description="Helical" evidence="8">
    <location>
        <begin position="195"/>
        <end position="215"/>
    </location>
</feature>
<dbReference type="Pfam" id="PF02405">
    <property type="entry name" value="MlaE"/>
    <property type="match status" value="1"/>
</dbReference>
<evidence type="ECO:0000313" key="9">
    <source>
        <dbReference type="EMBL" id="TKW60970.1"/>
    </source>
</evidence>
<proteinExistence type="inferred from homology"/>
<dbReference type="AlphaFoldDB" id="A0A6N4RD18"/>
<dbReference type="InterPro" id="IPR003453">
    <property type="entry name" value="ABC_MlaE_roteobac"/>
</dbReference>
<feature type="transmembrane region" description="Helical" evidence="8">
    <location>
        <begin position="235"/>
        <end position="253"/>
    </location>
</feature>
<comment type="similarity">
    <text evidence="3 8">Belongs to the MlaE permease family.</text>
</comment>
<dbReference type="EMBL" id="VAFM01000002">
    <property type="protein sequence ID" value="TKW60970.1"/>
    <property type="molecule type" value="Genomic_DNA"/>
</dbReference>
<comment type="caution">
    <text evidence="9">The sequence shown here is derived from an EMBL/GenBank/DDBJ whole genome shotgun (WGS) entry which is preliminary data.</text>
</comment>
<evidence type="ECO:0000256" key="7">
    <source>
        <dbReference type="ARBA" id="ARBA00023136"/>
    </source>
</evidence>
<organism evidence="9 10">
    <name type="scientific">Blastochloris viridis</name>
    <name type="common">Rhodopseudomonas viridis</name>
    <dbReference type="NCBI Taxonomy" id="1079"/>
    <lineage>
        <taxon>Bacteria</taxon>
        <taxon>Pseudomonadati</taxon>
        <taxon>Pseudomonadota</taxon>
        <taxon>Alphaproteobacteria</taxon>
        <taxon>Hyphomicrobiales</taxon>
        <taxon>Blastochloridaceae</taxon>
        <taxon>Blastochloris</taxon>
    </lineage>
</organism>
<keyword evidence="6 8" id="KW-1133">Transmembrane helix</keyword>
<feature type="transmembrane region" description="Helical" evidence="8">
    <location>
        <begin position="38"/>
        <end position="62"/>
    </location>
</feature>
<evidence type="ECO:0000256" key="5">
    <source>
        <dbReference type="ARBA" id="ARBA00022692"/>
    </source>
</evidence>
<keyword evidence="8" id="KW-0997">Cell inner membrane</keyword>
<keyword evidence="8" id="KW-1003">Cell membrane</keyword>
<comment type="caution">
    <text evidence="8">Lacks conserved residue(s) required for the propagation of feature annotation.</text>
</comment>
<comment type="function">
    <text evidence="1">Could be part of an ABC transporter complex.</text>
</comment>
<name>A0A6N4RD18_BLAVI</name>
<evidence type="ECO:0000313" key="10">
    <source>
        <dbReference type="Proteomes" id="UP000320948"/>
    </source>
</evidence>
<protein>
    <submittedName>
        <fullName evidence="9">ABC transporter permease</fullName>
    </submittedName>
</protein>
<evidence type="ECO:0000256" key="1">
    <source>
        <dbReference type="ARBA" id="ARBA00003787"/>
    </source>
</evidence>
<dbReference type="NCBIfam" id="TIGR00056">
    <property type="entry name" value="MlaE family lipid ABC transporter permease subunit"/>
    <property type="match status" value="1"/>
</dbReference>
<dbReference type="PANTHER" id="PTHR30188">
    <property type="entry name" value="ABC TRANSPORTER PERMEASE PROTEIN-RELATED"/>
    <property type="match status" value="1"/>
</dbReference>
<keyword evidence="4" id="KW-0813">Transport</keyword>
<dbReference type="Proteomes" id="UP000320948">
    <property type="component" value="Unassembled WGS sequence"/>
</dbReference>